<evidence type="ECO:0000259" key="11">
    <source>
        <dbReference type="Pfam" id="PF11897"/>
    </source>
</evidence>
<comment type="catalytic activity">
    <reaction evidence="1">
        <text>[(1-&gt;4)-alpha-D-glucosyl](n) + phosphate = [(1-&gt;4)-alpha-D-glucosyl](n-1) + alpha-D-glucose 1-phosphate</text>
        <dbReference type="Rhea" id="RHEA:41732"/>
        <dbReference type="Rhea" id="RHEA-COMP:9584"/>
        <dbReference type="Rhea" id="RHEA-COMP:9586"/>
        <dbReference type="ChEBI" id="CHEBI:15444"/>
        <dbReference type="ChEBI" id="CHEBI:43474"/>
        <dbReference type="ChEBI" id="CHEBI:58601"/>
        <dbReference type="EC" id="2.4.1.1"/>
    </reaction>
</comment>
<evidence type="ECO:0000256" key="8">
    <source>
        <dbReference type="ARBA" id="ARBA00022898"/>
    </source>
</evidence>
<dbReference type="InterPro" id="IPR000811">
    <property type="entry name" value="Glyco_trans_35"/>
</dbReference>
<evidence type="ECO:0000256" key="4">
    <source>
        <dbReference type="ARBA" id="ARBA00012591"/>
    </source>
</evidence>
<reference evidence="12 13" key="1">
    <citation type="submission" date="2018-06" db="EMBL/GenBank/DDBJ databases">
        <title>Genomic Encyclopedia of Type Strains, Phase IV (KMG-IV): sequencing the most valuable type-strain genomes for metagenomic binning, comparative biology and taxonomic classification.</title>
        <authorList>
            <person name="Goeker M."/>
        </authorList>
    </citation>
    <scope>NUCLEOTIDE SEQUENCE [LARGE SCALE GENOMIC DNA]</scope>
    <source>
        <strain evidence="12 13">DSM 45479</strain>
    </source>
</reference>
<feature type="domain" description="DUF3417" evidence="11">
    <location>
        <begin position="26"/>
        <end position="147"/>
    </location>
</feature>
<dbReference type="InterPro" id="IPR011834">
    <property type="entry name" value="Agluc_phsphrylas"/>
</dbReference>
<dbReference type="Gene3D" id="3.40.50.2000">
    <property type="entry name" value="Glycogen Phosphorylase B"/>
    <property type="match status" value="2"/>
</dbReference>
<dbReference type="Pfam" id="PF00343">
    <property type="entry name" value="Phosphorylase"/>
    <property type="match status" value="1"/>
</dbReference>
<proteinExistence type="inferred from homology"/>
<sequence length="876" mass="96081">MSGVRGWQVSCLGMRALRRFTVRASLPEPLSALSTLATNLRWTWHPPTQELFASIDPRVWSEVGGDPLRLLSVVDAGKLEALARDEQFLLKLHALASDLERYVEGPRWYQRRQDEIAQRREHGATTDNPLPTSVAYFSMEFGVHEALPNYSGGLGILAGDHLKAASDLGVPLIAVGLLYRSGYFRQSLSLDGWQQEHYPSLDPRGLPLELLTEPSGLPLLVHVAMPGDRMLRAKIWRAQVGRVPLLLLDSDVEQNDEDLRGVTDRLYGGDQNHRIRQEILAGIGGVRAVRTFCELTGHAQPEVFHTNEGHAGFLGLERIREYITNDGLDFDQALTAARAGAVFTTHTPVPAGIDRFPVDLVQHYFGSEQLVPGVNTQRILALGAEDNPGMFNMAHMGLRLAQRANGVSKLHGEVSRDMFRGLWPGFDATEVPIGSVTNGVHGPTWAATEMSKLLGASEADTQTSTGLGIGSFEPVTDAGLWELRSTLRGRLVTEVRRRLRESWLQRGASALELGWTDSVFDPGVLTVGFARRVPTYKRLTLMLRDPERLRGLLLHPERPVQLVVAGKSHPADDGGKALIQQIVRYADDAGVRHRIVFLPDYDMSMARYLYWGCDVWLNNPMRPLEACGTSGMKAALNGGLNLSIRDGWWDELYDGSNGWAIPTADGVTDPIRRDDLEANALYELLGSQVAPLFYDRGEDGVPTRWMSMVRHTLASLGPVVQASRMVRDYVESYYAPAAASAAGVVGEGFRGAKELSAYRHRLRASWTRVRVLDSDLVLGGSSVPVLGAPVIVRARVELAGLEPSEVDVQVVLGKVSHDSDELKDVVTAPMNYAGNGNYEAEVPLPHAGSLGYTVRVLPRHGLLASPAELGRVVLAS</sequence>
<dbReference type="EMBL" id="QLTT01000011">
    <property type="protein sequence ID" value="RAS60802.1"/>
    <property type="molecule type" value="Genomic_DNA"/>
</dbReference>
<evidence type="ECO:0000256" key="10">
    <source>
        <dbReference type="ARBA" id="ARBA00025174"/>
    </source>
</evidence>
<gene>
    <name evidence="12" type="ORF">C8D87_111221</name>
</gene>
<accession>A0ABX9E094</accession>
<comment type="similarity">
    <text evidence="3">Belongs to the glycogen phosphorylase family.</text>
</comment>
<comment type="caution">
    <text evidence="12">The sequence shown here is derived from an EMBL/GenBank/DDBJ whole genome shotgun (WGS) entry which is preliminary data.</text>
</comment>
<dbReference type="PANTHER" id="PTHR42655">
    <property type="entry name" value="GLYCOGEN PHOSPHORYLASE"/>
    <property type="match status" value="1"/>
</dbReference>
<dbReference type="PIRSF" id="PIRSF000460">
    <property type="entry name" value="Pprylas_GlgP"/>
    <property type="match status" value="1"/>
</dbReference>
<keyword evidence="7" id="KW-0808">Transferase</keyword>
<evidence type="ECO:0000313" key="13">
    <source>
        <dbReference type="Proteomes" id="UP000248714"/>
    </source>
</evidence>
<dbReference type="NCBIfam" id="TIGR02094">
    <property type="entry name" value="more_P_ylases"/>
    <property type="match status" value="1"/>
</dbReference>
<dbReference type="EC" id="2.4.1.1" evidence="4"/>
<dbReference type="InterPro" id="IPR035090">
    <property type="entry name" value="Pyridoxal_P_attach_site"/>
</dbReference>
<keyword evidence="5" id="KW-0021">Allosteric enzyme</keyword>
<evidence type="ECO:0000256" key="3">
    <source>
        <dbReference type="ARBA" id="ARBA00006047"/>
    </source>
</evidence>
<protein>
    <recommendedName>
        <fullName evidence="4">glycogen phosphorylase</fullName>
        <ecNumber evidence="4">2.4.1.1</ecNumber>
    </recommendedName>
</protein>
<dbReference type="SUPFAM" id="SSF53756">
    <property type="entry name" value="UDP-Glycosyltransferase/glycogen phosphorylase"/>
    <property type="match status" value="1"/>
</dbReference>
<evidence type="ECO:0000256" key="1">
    <source>
        <dbReference type="ARBA" id="ARBA00001275"/>
    </source>
</evidence>
<evidence type="ECO:0000256" key="7">
    <source>
        <dbReference type="ARBA" id="ARBA00022679"/>
    </source>
</evidence>
<dbReference type="Proteomes" id="UP000248714">
    <property type="component" value="Unassembled WGS sequence"/>
</dbReference>
<evidence type="ECO:0000256" key="9">
    <source>
        <dbReference type="ARBA" id="ARBA00023277"/>
    </source>
</evidence>
<dbReference type="InterPro" id="IPR024517">
    <property type="entry name" value="Glycogen_phosphorylase_DUF3417"/>
</dbReference>
<keyword evidence="9" id="KW-0119">Carbohydrate metabolism</keyword>
<dbReference type="Pfam" id="PF11897">
    <property type="entry name" value="DUF3417"/>
    <property type="match status" value="1"/>
</dbReference>
<evidence type="ECO:0000256" key="5">
    <source>
        <dbReference type="ARBA" id="ARBA00022533"/>
    </source>
</evidence>
<dbReference type="InterPro" id="IPR052182">
    <property type="entry name" value="Glycogen/Maltodextrin_Phosph"/>
</dbReference>
<keyword evidence="13" id="KW-1185">Reference proteome</keyword>
<evidence type="ECO:0000256" key="2">
    <source>
        <dbReference type="ARBA" id="ARBA00001933"/>
    </source>
</evidence>
<dbReference type="PANTHER" id="PTHR42655:SF1">
    <property type="entry name" value="GLYCOGEN PHOSPHORYLASE"/>
    <property type="match status" value="1"/>
</dbReference>
<dbReference type="PROSITE" id="PS00102">
    <property type="entry name" value="PHOSPHORYLASE"/>
    <property type="match status" value="1"/>
</dbReference>
<name>A0ABX9E094_9PSEU</name>
<evidence type="ECO:0000256" key="6">
    <source>
        <dbReference type="ARBA" id="ARBA00022676"/>
    </source>
</evidence>
<comment type="function">
    <text evidence="10">Phosphorylase is an important allosteric enzyme in carbohydrate metabolism. Enzymes from different sources differ in their regulatory mechanisms and in their natural substrates. However, all known phosphorylases share catalytic and structural properties.</text>
</comment>
<organism evidence="12 13">
    <name type="scientific">Lentzea atacamensis</name>
    <dbReference type="NCBI Taxonomy" id="531938"/>
    <lineage>
        <taxon>Bacteria</taxon>
        <taxon>Bacillati</taxon>
        <taxon>Actinomycetota</taxon>
        <taxon>Actinomycetes</taxon>
        <taxon>Pseudonocardiales</taxon>
        <taxon>Pseudonocardiaceae</taxon>
        <taxon>Lentzea</taxon>
    </lineage>
</organism>
<keyword evidence="6" id="KW-0328">Glycosyltransferase</keyword>
<evidence type="ECO:0000313" key="12">
    <source>
        <dbReference type="EMBL" id="RAS60802.1"/>
    </source>
</evidence>
<keyword evidence="8" id="KW-0663">Pyridoxal phosphate</keyword>
<comment type="cofactor">
    <cofactor evidence="2">
        <name>pyridoxal 5'-phosphate</name>
        <dbReference type="ChEBI" id="CHEBI:597326"/>
    </cofactor>
</comment>